<sequence length="38" mass="4697">MNKLLSLKQYLQLTRNIIKKFAPRYSNDITYRMLYDED</sequence>
<protein>
    <submittedName>
        <fullName evidence="1">Uncharacterized protein</fullName>
    </submittedName>
</protein>
<proteinExistence type="predicted"/>
<organism evidence="1">
    <name type="scientific">marine sediment metagenome</name>
    <dbReference type="NCBI Taxonomy" id="412755"/>
    <lineage>
        <taxon>unclassified sequences</taxon>
        <taxon>metagenomes</taxon>
        <taxon>ecological metagenomes</taxon>
    </lineage>
</organism>
<reference evidence="1" key="1">
    <citation type="journal article" date="2015" name="Nature">
        <title>Complex archaea that bridge the gap between prokaryotes and eukaryotes.</title>
        <authorList>
            <person name="Spang A."/>
            <person name="Saw J.H."/>
            <person name="Jorgensen S.L."/>
            <person name="Zaremba-Niedzwiedzka K."/>
            <person name="Martijn J."/>
            <person name="Lind A.E."/>
            <person name="van Eijk R."/>
            <person name="Schleper C."/>
            <person name="Guy L."/>
            <person name="Ettema T.J."/>
        </authorList>
    </citation>
    <scope>NUCLEOTIDE SEQUENCE</scope>
</reference>
<dbReference type="EMBL" id="LAZR01053915">
    <property type="protein sequence ID" value="KKK79685.1"/>
    <property type="molecule type" value="Genomic_DNA"/>
</dbReference>
<gene>
    <name evidence="1" type="ORF">LCGC14_2831010</name>
</gene>
<comment type="caution">
    <text evidence="1">The sequence shown here is derived from an EMBL/GenBank/DDBJ whole genome shotgun (WGS) entry which is preliminary data.</text>
</comment>
<feature type="non-terminal residue" evidence="1">
    <location>
        <position position="38"/>
    </location>
</feature>
<name>A0A0F8Z0T4_9ZZZZ</name>
<evidence type="ECO:0000313" key="1">
    <source>
        <dbReference type="EMBL" id="KKK79685.1"/>
    </source>
</evidence>
<accession>A0A0F8Z0T4</accession>
<dbReference type="AlphaFoldDB" id="A0A0F8Z0T4"/>